<gene>
    <name evidence="4" type="ORF">PUN28_012205</name>
</gene>
<comment type="caution">
    <text evidence="4">The sequence shown here is derived from an EMBL/GenBank/DDBJ whole genome shotgun (WGS) entry which is preliminary data.</text>
</comment>
<organism evidence="4 5">
    <name type="scientific">Cardiocondyla obscurior</name>
    <dbReference type="NCBI Taxonomy" id="286306"/>
    <lineage>
        <taxon>Eukaryota</taxon>
        <taxon>Metazoa</taxon>
        <taxon>Ecdysozoa</taxon>
        <taxon>Arthropoda</taxon>
        <taxon>Hexapoda</taxon>
        <taxon>Insecta</taxon>
        <taxon>Pterygota</taxon>
        <taxon>Neoptera</taxon>
        <taxon>Endopterygota</taxon>
        <taxon>Hymenoptera</taxon>
        <taxon>Apocrita</taxon>
        <taxon>Aculeata</taxon>
        <taxon>Formicoidea</taxon>
        <taxon>Formicidae</taxon>
        <taxon>Myrmicinae</taxon>
        <taxon>Cardiocondyla</taxon>
    </lineage>
</organism>
<evidence type="ECO:0000256" key="1">
    <source>
        <dbReference type="ARBA" id="ARBA00022980"/>
    </source>
</evidence>
<evidence type="ECO:0000313" key="4">
    <source>
        <dbReference type="EMBL" id="KAL0112774.1"/>
    </source>
</evidence>
<dbReference type="EMBL" id="JADYXP020000012">
    <property type="protein sequence ID" value="KAL0112774.1"/>
    <property type="molecule type" value="Genomic_DNA"/>
</dbReference>
<proteinExistence type="predicted"/>
<dbReference type="Gene3D" id="3.30.70.600">
    <property type="entry name" value="Ribosomal protein S10 domain"/>
    <property type="match status" value="1"/>
</dbReference>
<dbReference type="Proteomes" id="UP001430953">
    <property type="component" value="Unassembled WGS sequence"/>
</dbReference>
<feature type="domain" description="Small ribosomal subunit protein uS10" evidence="3">
    <location>
        <begin position="51"/>
        <end position="146"/>
    </location>
</feature>
<name>A0AAW2FCP9_9HYME</name>
<evidence type="ECO:0000313" key="5">
    <source>
        <dbReference type="Proteomes" id="UP001430953"/>
    </source>
</evidence>
<keyword evidence="2" id="KW-0687">Ribonucleoprotein</keyword>
<dbReference type="PANTHER" id="PTHR13473:SF0">
    <property type="entry name" value="LARGE RIBOSOMAL SUBUNIT PROTEIN ML48"/>
    <property type="match status" value="1"/>
</dbReference>
<dbReference type="PANTHER" id="PTHR13473">
    <property type="entry name" value="MITOCHONDRIAL RIBOSOMAL PROTEIN L48"/>
    <property type="match status" value="1"/>
</dbReference>
<dbReference type="SUPFAM" id="SSF54999">
    <property type="entry name" value="Ribosomal protein S10"/>
    <property type="match status" value="1"/>
</dbReference>
<sequence length="178" mass="20074">MAANLIKQIVVSGQRSPVAKTSLAKLYTGSLYEPDYLQTGKSRIPLLSTINVQIKGYDYPILESYQAFVHKLADIIGIDVENGWPLPPEEFKIQRYKTGTNKISSEFHLKIYERNTQMSEVSSLKCSVLIRALEAALPQGVTLKVDVFDPALEEKRYVPDKELLDLQTSLDTLKTKKK</sequence>
<reference evidence="4 5" key="1">
    <citation type="submission" date="2023-03" db="EMBL/GenBank/DDBJ databases">
        <title>High recombination rates correlate with genetic variation in Cardiocondyla obscurior ants.</title>
        <authorList>
            <person name="Errbii M."/>
        </authorList>
    </citation>
    <scope>NUCLEOTIDE SEQUENCE [LARGE SCALE GENOMIC DNA]</scope>
    <source>
        <strain evidence="4">Alpha-2009</strain>
        <tissue evidence="4">Whole body</tissue>
    </source>
</reference>
<dbReference type="GO" id="GO:0005761">
    <property type="term" value="C:mitochondrial ribosome"/>
    <property type="evidence" value="ECO:0007669"/>
    <property type="project" value="InterPro"/>
</dbReference>
<dbReference type="InterPro" id="IPR036838">
    <property type="entry name" value="Ribosomal_uS10_dom_sf"/>
</dbReference>
<dbReference type="Pfam" id="PF00338">
    <property type="entry name" value="Ribosomal_S10"/>
    <property type="match status" value="1"/>
</dbReference>
<dbReference type="InterPro" id="IPR027486">
    <property type="entry name" value="Ribosomal_uS10_dom"/>
</dbReference>
<dbReference type="InterPro" id="IPR027487">
    <property type="entry name" value="Ribosomal_mL48"/>
</dbReference>
<accession>A0AAW2FCP9</accession>
<dbReference type="AlphaFoldDB" id="A0AAW2FCP9"/>
<keyword evidence="5" id="KW-1185">Reference proteome</keyword>
<keyword evidence="1" id="KW-0689">Ribosomal protein</keyword>
<evidence type="ECO:0000259" key="3">
    <source>
        <dbReference type="SMART" id="SM01403"/>
    </source>
</evidence>
<dbReference type="SMART" id="SM01403">
    <property type="entry name" value="Ribosomal_S10"/>
    <property type="match status" value="1"/>
</dbReference>
<evidence type="ECO:0000256" key="2">
    <source>
        <dbReference type="ARBA" id="ARBA00023274"/>
    </source>
</evidence>
<protein>
    <recommendedName>
        <fullName evidence="3">Small ribosomal subunit protein uS10 domain-containing protein</fullName>
    </recommendedName>
</protein>
<dbReference type="GO" id="GO:1990904">
    <property type="term" value="C:ribonucleoprotein complex"/>
    <property type="evidence" value="ECO:0007669"/>
    <property type="project" value="UniProtKB-KW"/>
</dbReference>